<evidence type="ECO:0000313" key="2">
    <source>
        <dbReference type="Proteomes" id="UP000507470"/>
    </source>
</evidence>
<evidence type="ECO:0000313" key="1">
    <source>
        <dbReference type="EMBL" id="CAC5404856.1"/>
    </source>
</evidence>
<sequence>MQNGIFGPVNNDQQQQSIFDIFKQNKRADNTDETLRNDDILQNQNVIISFMDDCNGQFTTKEQPNNENFLNCQNKTEMDDTQRIVQHRTHITKT</sequence>
<dbReference type="Proteomes" id="UP000507470">
    <property type="component" value="Unassembled WGS sequence"/>
</dbReference>
<protein>
    <submittedName>
        <fullName evidence="1">Uncharacterized protein</fullName>
    </submittedName>
</protein>
<keyword evidence="2" id="KW-1185">Reference proteome</keyword>
<name>A0A6J8DA30_MYTCO</name>
<gene>
    <name evidence="1" type="ORF">MCOR_38598</name>
</gene>
<dbReference type="EMBL" id="CACVKT020007046">
    <property type="protein sequence ID" value="CAC5404856.1"/>
    <property type="molecule type" value="Genomic_DNA"/>
</dbReference>
<proteinExistence type="predicted"/>
<organism evidence="1 2">
    <name type="scientific">Mytilus coruscus</name>
    <name type="common">Sea mussel</name>
    <dbReference type="NCBI Taxonomy" id="42192"/>
    <lineage>
        <taxon>Eukaryota</taxon>
        <taxon>Metazoa</taxon>
        <taxon>Spiralia</taxon>
        <taxon>Lophotrochozoa</taxon>
        <taxon>Mollusca</taxon>
        <taxon>Bivalvia</taxon>
        <taxon>Autobranchia</taxon>
        <taxon>Pteriomorphia</taxon>
        <taxon>Mytilida</taxon>
        <taxon>Mytiloidea</taxon>
        <taxon>Mytilidae</taxon>
        <taxon>Mytilinae</taxon>
        <taxon>Mytilus</taxon>
    </lineage>
</organism>
<dbReference type="AlphaFoldDB" id="A0A6J8DA30"/>
<accession>A0A6J8DA30</accession>
<reference evidence="1 2" key="1">
    <citation type="submission" date="2020-06" db="EMBL/GenBank/DDBJ databases">
        <authorList>
            <person name="Li R."/>
            <person name="Bekaert M."/>
        </authorList>
    </citation>
    <scope>NUCLEOTIDE SEQUENCE [LARGE SCALE GENOMIC DNA]</scope>
    <source>
        <strain evidence="2">wild</strain>
    </source>
</reference>